<protein>
    <submittedName>
        <fullName evidence="2">Uncharacterized protein</fullName>
    </submittedName>
</protein>
<feature type="transmembrane region" description="Helical" evidence="1">
    <location>
        <begin position="52"/>
        <end position="71"/>
    </location>
</feature>
<name>A0A3P3W6Z5_9FLAO</name>
<dbReference type="EMBL" id="RQVR01000017">
    <property type="protein sequence ID" value="RRJ89389.1"/>
    <property type="molecule type" value="Genomic_DNA"/>
</dbReference>
<dbReference type="AlphaFoldDB" id="A0A3P3W6Z5"/>
<evidence type="ECO:0000313" key="2">
    <source>
        <dbReference type="EMBL" id="RRJ89389.1"/>
    </source>
</evidence>
<keyword evidence="3" id="KW-1185">Reference proteome</keyword>
<dbReference type="Proteomes" id="UP000271937">
    <property type="component" value="Unassembled WGS sequence"/>
</dbReference>
<gene>
    <name evidence="2" type="ORF">EG849_13155</name>
</gene>
<comment type="caution">
    <text evidence="2">The sequence shown here is derived from an EMBL/GenBank/DDBJ whole genome shotgun (WGS) entry which is preliminary data.</text>
</comment>
<proteinExistence type="predicted"/>
<accession>A0A3P3W6Z5</accession>
<keyword evidence="1" id="KW-0812">Transmembrane</keyword>
<dbReference type="OrthoDB" id="9895701at2"/>
<evidence type="ECO:0000313" key="3">
    <source>
        <dbReference type="Proteomes" id="UP000271937"/>
    </source>
</evidence>
<keyword evidence="1" id="KW-1133">Transmembrane helix</keyword>
<sequence>MIESIDQILPFLFAIYIALFIVIFIVIIAYKLDLLNNSKWWKYLKTNVFFKIFLTLGVISVILILSLKFYVSKLSRIEIKERIEVLSNKKFTLVINDNVAINDSLIVSLQNIESKTSSRNTGSPEINIRITDGDVTLEIKLLRDLSRKNKYWVFYNNYESTSKYCIGEINTSSLDKYQ</sequence>
<keyword evidence="1" id="KW-0472">Membrane</keyword>
<evidence type="ECO:0000256" key="1">
    <source>
        <dbReference type="SAM" id="Phobius"/>
    </source>
</evidence>
<feature type="transmembrane region" description="Helical" evidence="1">
    <location>
        <begin position="12"/>
        <end position="32"/>
    </location>
</feature>
<organism evidence="2 3">
    <name type="scientific">Flavobacterium macacae</name>
    <dbReference type="NCBI Taxonomy" id="2488993"/>
    <lineage>
        <taxon>Bacteria</taxon>
        <taxon>Pseudomonadati</taxon>
        <taxon>Bacteroidota</taxon>
        <taxon>Flavobacteriia</taxon>
        <taxon>Flavobacteriales</taxon>
        <taxon>Flavobacteriaceae</taxon>
        <taxon>Flavobacterium</taxon>
    </lineage>
</organism>
<dbReference type="RefSeq" id="WP_125013556.1">
    <property type="nucleotide sequence ID" value="NZ_RQVR01000017.1"/>
</dbReference>
<reference evidence="2 3" key="1">
    <citation type="submission" date="2018-11" db="EMBL/GenBank/DDBJ databases">
        <title>Flavobacterium sp. nov., YIM 102600 draft genome.</title>
        <authorList>
            <person name="Li G."/>
            <person name="Jiang Y."/>
        </authorList>
    </citation>
    <scope>NUCLEOTIDE SEQUENCE [LARGE SCALE GENOMIC DNA]</scope>
    <source>
        <strain evidence="2 3">YIM 102600</strain>
    </source>
</reference>